<dbReference type="Proteomes" id="UP001552299">
    <property type="component" value="Unassembled WGS sequence"/>
</dbReference>
<sequence length="154" mass="17027">MLVLDVSDEPEEVRRGACDEVGDPKVPFRCSRQTGRPLIRALLQRGGMENRCGAYDEKGIFISSRLRGNDCASFRQPITENDDDDIIKELLVDSSTSPKTPPGRGTCPLAGGFAVKWHHTYGFAAKWHRREIIEGVGGEAQKKAALPHSRIPNQ</sequence>
<evidence type="ECO:0000313" key="1">
    <source>
        <dbReference type="EMBL" id="KAL0908248.1"/>
    </source>
</evidence>
<accession>A0ABD0UDK0</accession>
<protein>
    <submittedName>
        <fullName evidence="1">Uncharacterized protein</fullName>
    </submittedName>
</protein>
<name>A0ABD0UDK0_DENTH</name>
<evidence type="ECO:0000313" key="2">
    <source>
        <dbReference type="Proteomes" id="UP001552299"/>
    </source>
</evidence>
<reference evidence="1 2" key="1">
    <citation type="journal article" date="2024" name="Plant Biotechnol. J.">
        <title>Dendrobium thyrsiflorum genome and its molecular insights into genes involved in important horticultural traits.</title>
        <authorList>
            <person name="Chen B."/>
            <person name="Wang J.Y."/>
            <person name="Zheng P.J."/>
            <person name="Li K.L."/>
            <person name="Liang Y.M."/>
            <person name="Chen X.F."/>
            <person name="Zhang C."/>
            <person name="Zhao X."/>
            <person name="He X."/>
            <person name="Zhang G.Q."/>
            <person name="Liu Z.J."/>
            <person name="Xu Q."/>
        </authorList>
    </citation>
    <scope>NUCLEOTIDE SEQUENCE [LARGE SCALE GENOMIC DNA]</scope>
    <source>
        <strain evidence="1">GZMU011</strain>
    </source>
</reference>
<gene>
    <name evidence="1" type="ORF">M5K25_022733</name>
</gene>
<dbReference type="EMBL" id="JANQDX010000017">
    <property type="protein sequence ID" value="KAL0908248.1"/>
    <property type="molecule type" value="Genomic_DNA"/>
</dbReference>
<organism evidence="1 2">
    <name type="scientific">Dendrobium thyrsiflorum</name>
    <name type="common">Pinecone-like raceme dendrobium</name>
    <name type="synonym">Orchid</name>
    <dbReference type="NCBI Taxonomy" id="117978"/>
    <lineage>
        <taxon>Eukaryota</taxon>
        <taxon>Viridiplantae</taxon>
        <taxon>Streptophyta</taxon>
        <taxon>Embryophyta</taxon>
        <taxon>Tracheophyta</taxon>
        <taxon>Spermatophyta</taxon>
        <taxon>Magnoliopsida</taxon>
        <taxon>Liliopsida</taxon>
        <taxon>Asparagales</taxon>
        <taxon>Orchidaceae</taxon>
        <taxon>Epidendroideae</taxon>
        <taxon>Malaxideae</taxon>
        <taxon>Dendrobiinae</taxon>
        <taxon>Dendrobium</taxon>
    </lineage>
</organism>
<comment type="caution">
    <text evidence="1">The sequence shown here is derived from an EMBL/GenBank/DDBJ whole genome shotgun (WGS) entry which is preliminary data.</text>
</comment>
<proteinExistence type="predicted"/>
<keyword evidence="2" id="KW-1185">Reference proteome</keyword>
<dbReference type="AlphaFoldDB" id="A0ABD0UDK0"/>